<evidence type="ECO:0000313" key="10">
    <source>
        <dbReference type="Proteomes" id="UP001188597"/>
    </source>
</evidence>
<keyword evidence="10" id="KW-1185">Reference proteome</keyword>
<keyword evidence="5" id="KW-1015">Disulfide bond</keyword>
<evidence type="ECO:0000256" key="3">
    <source>
        <dbReference type="ARBA" id="ARBA00022525"/>
    </source>
</evidence>
<protein>
    <recommendedName>
        <fullName evidence="8">Pectinesterase inhibitor domain-containing protein</fullName>
    </recommendedName>
</protein>
<evidence type="ECO:0000256" key="2">
    <source>
        <dbReference type="ARBA" id="ARBA00022523"/>
    </source>
</evidence>
<dbReference type="Pfam" id="PF04043">
    <property type="entry name" value="PMEI"/>
    <property type="match status" value="1"/>
</dbReference>
<evidence type="ECO:0000259" key="8">
    <source>
        <dbReference type="SMART" id="SM00856"/>
    </source>
</evidence>
<feature type="signal peptide" evidence="7">
    <location>
        <begin position="1"/>
        <end position="34"/>
    </location>
</feature>
<dbReference type="FunFam" id="1.20.140.40:FF:000006">
    <property type="entry name" value="Pectinesterase inhibitor 3"/>
    <property type="match status" value="1"/>
</dbReference>
<evidence type="ECO:0000256" key="1">
    <source>
        <dbReference type="ARBA" id="ARBA00004271"/>
    </source>
</evidence>
<comment type="caution">
    <text evidence="9">The sequence shown here is derived from an EMBL/GenBank/DDBJ whole genome shotgun (WGS) entry which is preliminary data.</text>
</comment>
<evidence type="ECO:0000313" key="9">
    <source>
        <dbReference type="EMBL" id="KAK3040080.1"/>
    </source>
</evidence>
<name>A0AA89BF91_9ASTE</name>
<dbReference type="AlphaFoldDB" id="A0AA89BF91"/>
<dbReference type="SMART" id="SM00856">
    <property type="entry name" value="PMEI"/>
    <property type="match status" value="1"/>
</dbReference>
<dbReference type="PANTHER" id="PTHR31080:SF15">
    <property type="entry name" value="INVERTASE"/>
    <property type="match status" value="1"/>
</dbReference>
<feature type="chain" id="PRO_5041739143" description="Pectinesterase inhibitor domain-containing protein" evidence="7">
    <location>
        <begin position="35"/>
        <end position="204"/>
    </location>
</feature>
<dbReference type="InterPro" id="IPR006501">
    <property type="entry name" value="Pectinesterase_inhib_dom"/>
</dbReference>
<gene>
    <name evidence="9" type="ORF">RJ639_027806</name>
</gene>
<organism evidence="9 10">
    <name type="scientific">Escallonia herrerae</name>
    <dbReference type="NCBI Taxonomy" id="1293975"/>
    <lineage>
        <taxon>Eukaryota</taxon>
        <taxon>Viridiplantae</taxon>
        <taxon>Streptophyta</taxon>
        <taxon>Embryophyta</taxon>
        <taxon>Tracheophyta</taxon>
        <taxon>Spermatophyta</taxon>
        <taxon>Magnoliopsida</taxon>
        <taxon>eudicotyledons</taxon>
        <taxon>Gunneridae</taxon>
        <taxon>Pentapetalae</taxon>
        <taxon>asterids</taxon>
        <taxon>campanulids</taxon>
        <taxon>Escalloniales</taxon>
        <taxon>Escalloniaceae</taxon>
        <taxon>Escallonia</taxon>
    </lineage>
</organism>
<comment type="similarity">
    <text evidence="6">Belongs to the PMEI family.</text>
</comment>
<dbReference type="SUPFAM" id="SSF101148">
    <property type="entry name" value="Plant invertase/pectin methylesterase inhibitor"/>
    <property type="match status" value="1"/>
</dbReference>
<dbReference type="Gene3D" id="1.20.140.40">
    <property type="entry name" value="Invertase/pectin methylesterase inhibitor family protein"/>
    <property type="match status" value="1"/>
</dbReference>
<dbReference type="Proteomes" id="UP001188597">
    <property type="component" value="Unassembled WGS sequence"/>
</dbReference>
<dbReference type="GO" id="GO:0004857">
    <property type="term" value="F:enzyme inhibitor activity"/>
    <property type="evidence" value="ECO:0007669"/>
    <property type="project" value="InterPro"/>
</dbReference>
<accession>A0AA89BF91</accession>
<evidence type="ECO:0000256" key="5">
    <source>
        <dbReference type="ARBA" id="ARBA00023157"/>
    </source>
</evidence>
<dbReference type="NCBIfam" id="TIGR01614">
    <property type="entry name" value="PME_inhib"/>
    <property type="match status" value="1"/>
</dbReference>
<feature type="domain" description="Pectinesterase inhibitor" evidence="8">
    <location>
        <begin position="41"/>
        <end position="198"/>
    </location>
</feature>
<evidence type="ECO:0000256" key="4">
    <source>
        <dbReference type="ARBA" id="ARBA00022729"/>
    </source>
</evidence>
<evidence type="ECO:0000256" key="7">
    <source>
        <dbReference type="SAM" id="SignalP"/>
    </source>
</evidence>
<reference evidence="9" key="1">
    <citation type="submission" date="2022-12" db="EMBL/GenBank/DDBJ databases">
        <title>Draft genome assemblies for two species of Escallonia (Escalloniales).</title>
        <authorList>
            <person name="Chanderbali A."/>
            <person name="Dervinis C."/>
            <person name="Anghel I."/>
            <person name="Soltis D."/>
            <person name="Soltis P."/>
            <person name="Zapata F."/>
        </authorList>
    </citation>
    <scope>NUCLEOTIDE SEQUENCE</scope>
    <source>
        <strain evidence="9">UCBG64.0493</strain>
        <tissue evidence="9">Leaf</tissue>
    </source>
</reference>
<dbReference type="PANTHER" id="PTHR31080">
    <property type="entry name" value="PECTINESTERASE INHIBITOR-LIKE"/>
    <property type="match status" value="1"/>
</dbReference>
<dbReference type="EMBL" id="JAVXUP010000061">
    <property type="protein sequence ID" value="KAK3040080.1"/>
    <property type="molecule type" value="Genomic_DNA"/>
</dbReference>
<comment type="subcellular location">
    <subcellularLocation>
        <location evidence="1">Secreted</location>
        <location evidence="1">Extracellular space</location>
        <location evidence="1">Apoplast</location>
    </subcellularLocation>
</comment>
<proteinExistence type="inferred from homology"/>
<evidence type="ECO:0000256" key="6">
    <source>
        <dbReference type="ARBA" id="ARBA00038471"/>
    </source>
</evidence>
<keyword evidence="2" id="KW-0052">Apoplast</keyword>
<keyword evidence="3" id="KW-0964">Secreted</keyword>
<dbReference type="CDD" id="cd15798">
    <property type="entry name" value="PMEI-like_3"/>
    <property type="match status" value="1"/>
</dbReference>
<keyword evidence="4 7" id="KW-0732">Signal</keyword>
<dbReference type="GO" id="GO:0048046">
    <property type="term" value="C:apoplast"/>
    <property type="evidence" value="ECO:0007669"/>
    <property type="project" value="UniProtKB-SubCell"/>
</dbReference>
<dbReference type="InterPro" id="IPR051955">
    <property type="entry name" value="PME_Inhibitor"/>
</dbReference>
<dbReference type="InterPro" id="IPR035513">
    <property type="entry name" value="Invertase/methylesterase_inhib"/>
</dbReference>
<sequence>MATFSTPRTRCSCHFLTFLLPTLLLISYIQNSDAASKQSTTNTAFITTSCNPTTYPALCYKTLSPYAASVRKNPLRLCKTALTVTIKAASNATKMVSKLAKQKGITSGEAAVIKDCIENLQDSVYELKQSVKAMGSLGSAADKEFQMSNVKTWVSAAITDENTCMDGFSGRKASVAVKNKIRSNILGLARLTSNTLSLINHLSY</sequence>